<keyword evidence="1" id="KW-0472">Membrane</keyword>
<dbReference type="EMBL" id="VSRR010009919">
    <property type="protein sequence ID" value="MPC51058.1"/>
    <property type="molecule type" value="Genomic_DNA"/>
</dbReference>
<reference evidence="2 3" key="1">
    <citation type="submission" date="2019-05" db="EMBL/GenBank/DDBJ databases">
        <title>Another draft genome of Portunus trituberculatus and its Hox gene families provides insights of decapod evolution.</title>
        <authorList>
            <person name="Jeong J.-H."/>
            <person name="Song I."/>
            <person name="Kim S."/>
            <person name="Choi T."/>
            <person name="Kim D."/>
            <person name="Ryu S."/>
            <person name="Kim W."/>
        </authorList>
    </citation>
    <scope>NUCLEOTIDE SEQUENCE [LARGE SCALE GENOMIC DNA]</scope>
    <source>
        <tissue evidence="2">Muscle</tissue>
    </source>
</reference>
<feature type="transmembrane region" description="Helical" evidence="1">
    <location>
        <begin position="237"/>
        <end position="258"/>
    </location>
</feature>
<organism evidence="2 3">
    <name type="scientific">Portunus trituberculatus</name>
    <name type="common">Swimming crab</name>
    <name type="synonym">Neptunus trituberculatus</name>
    <dbReference type="NCBI Taxonomy" id="210409"/>
    <lineage>
        <taxon>Eukaryota</taxon>
        <taxon>Metazoa</taxon>
        <taxon>Ecdysozoa</taxon>
        <taxon>Arthropoda</taxon>
        <taxon>Crustacea</taxon>
        <taxon>Multicrustacea</taxon>
        <taxon>Malacostraca</taxon>
        <taxon>Eumalacostraca</taxon>
        <taxon>Eucarida</taxon>
        <taxon>Decapoda</taxon>
        <taxon>Pleocyemata</taxon>
        <taxon>Brachyura</taxon>
        <taxon>Eubrachyura</taxon>
        <taxon>Portunoidea</taxon>
        <taxon>Portunidae</taxon>
        <taxon>Portuninae</taxon>
        <taxon>Portunus</taxon>
    </lineage>
</organism>
<protein>
    <submittedName>
        <fullName evidence="2">Uncharacterized protein</fullName>
    </submittedName>
</protein>
<evidence type="ECO:0000313" key="2">
    <source>
        <dbReference type="EMBL" id="MPC51058.1"/>
    </source>
</evidence>
<evidence type="ECO:0000256" key="1">
    <source>
        <dbReference type="SAM" id="Phobius"/>
    </source>
</evidence>
<sequence length="440" mass="47730">MWALHWSPSTVAHLSHSGLEGRRDHPVIGEPPSPSGFFQVRSTKSASKSAIWTSLGMPGGSVGRVQECHGWWSLKMFFYLHDYLDNKTRLTIWVLCLNSLLGSQWVRLAKTVHSLHTELVLVSRSETFHVKGGLLSSCLSCRHPASSGLIQLLNGIVVNGAATIISRLTSNIHIKVKALASLDAYRLQVSAVNLGCQVLGLDGHWLRDIGWQAGAGRVDCPHAELIGFTFNEIRHRAAGLVGWHLTCLVPSTILVLLLNDVLLNGGTAVSLGLVPLEIHLVLIVVSHLQILRILSQHRFVSIQRSRLSLGIDSLHTEFILCSRAIGAGNRDPQASVRIQLLYLVVLNWGTTIILGALPLQLAATAMDIRHLDGAFRLVRLVCDGHTHCHLVLARAIGGSDDIFTSVTTHGVADHQLGVVLRSGDVDMPVGIQLLAIKGPG</sequence>
<keyword evidence="1" id="KW-0812">Transmembrane</keyword>
<name>A0A5B7G1Q4_PORTR</name>
<keyword evidence="1" id="KW-1133">Transmembrane helix</keyword>
<accession>A0A5B7G1Q4</accession>
<feature type="transmembrane region" description="Helical" evidence="1">
    <location>
        <begin position="340"/>
        <end position="361"/>
    </location>
</feature>
<keyword evidence="3" id="KW-1185">Reference proteome</keyword>
<dbReference type="AlphaFoldDB" id="A0A5B7G1Q4"/>
<feature type="transmembrane region" description="Helical" evidence="1">
    <location>
        <begin position="278"/>
        <end position="295"/>
    </location>
</feature>
<comment type="caution">
    <text evidence="2">The sequence shown here is derived from an EMBL/GenBank/DDBJ whole genome shotgun (WGS) entry which is preliminary data.</text>
</comment>
<proteinExistence type="predicted"/>
<gene>
    <name evidence="2" type="ORF">E2C01_044895</name>
</gene>
<dbReference type="Proteomes" id="UP000324222">
    <property type="component" value="Unassembled WGS sequence"/>
</dbReference>
<evidence type="ECO:0000313" key="3">
    <source>
        <dbReference type="Proteomes" id="UP000324222"/>
    </source>
</evidence>